<dbReference type="Proteomes" id="UP000054166">
    <property type="component" value="Unassembled WGS sequence"/>
</dbReference>
<sequence>MAYCYQDPSHDIYAYKYSDNGNQGNNEYEYELYTNHAKPNHIPSKPDHGQYNNVQHHIDADYEDPMDQWETECEVHEHEAYEPKGFEHGGDEIYELRELRCKGKVIHRDGYKLGELKCDKDRIEEREELKCEGEYKSTMLEYETTEELAHEPEYSARANYGSYGPQGSEQGDYKTPQHGYEGMIRYVHPDHLPRVPTTPIVYHNLHTPTTHHPTPTYVPPSPSHTPPPPTHVDTHALTLGTKSDNNHPSNTSTSHRTSSILHDINIDAFRCIADQHTRPLSYHTKLITRSTSILHQFRRPKSHISPLNDHMILFQGSDSTSTSISARSQRNDGISLSEFHWTSVDLRSRHYRSSRYRW</sequence>
<gene>
    <name evidence="2" type="ORF">PILCRDRAFT_3169</name>
</gene>
<feature type="compositionally biased region" description="Pro residues" evidence="1">
    <location>
        <begin position="216"/>
        <end position="230"/>
    </location>
</feature>
<dbReference type="AlphaFoldDB" id="A0A0C3CEI5"/>
<protein>
    <submittedName>
        <fullName evidence="2">Uncharacterized protein</fullName>
    </submittedName>
</protein>
<dbReference type="EMBL" id="KN832977">
    <property type="protein sequence ID" value="KIM88122.1"/>
    <property type="molecule type" value="Genomic_DNA"/>
</dbReference>
<feature type="region of interest" description="Disordered" evidence="1">
    <location>
        <begin position="207"/>
        <end position="257"/>
    </location>
</feature>
<evidence type="ECO:0000313" key="3">
    <source>
        <dbReference type="Proteomes" id="UP000054166"/>
    </source>
</evidence>
<feature type="compositionally biased region" description="Polar residues" evidence="1">
    <location>
        <begin position="240"/>
        <end position="257"/>
    </location>
</feature>
<reference evidence="2 3" key="1">
    <citation type="submission" date="2014-04" db="EMBL/GenBank/DDBJ databases">
        <authorList>
            <consortium name="DOE Joint Genome Institute"/>
            <person name="Kuo A."/>
            <person name="Tarkka M."/>
            <person name="Buscot F."/>
            <person name="Kohler A."/>
            <person name="Nagy L.G."/>
            <person name="Floudas D."/>
            <person name="Copeland A."/>
            <person name="Barry K.W."/>
            <person name="Cichocki N."/>
            <person name="Veneault-Fourrey C."/>
            <person name="LaButti K."/>
            <person name="Lindquist E.A."/>
            <person name="Lipzen A."/>
            <person name="Lundell T."/>
            <person name="Morin E."/>
            <person name="Murat C."/>
            <person name="Sun H."/>
            <person name="Tunlid A."/>
            <person name="Henrissat B."/>
            <person name="Grigoriev I.V."/>
            <person name="Hibbett D.S."/>
            <person name="Martin F."/>
            <person name="Nordberg H.P."/>
            <person name="Cantor M.N."/>
            <person name="Hua S.X."/>
        </authorList>
    </citation>
    <scope>NUCLEOTIDE SEQUENCE [LARGE SCALE GENOMIC DNA]</scope>
    <source>
        <strain evidence="2 3">F 1598</strain>
    </source>
</reference>
<dbReference type="InParanoid" id="A0A0C3CEI5"/>
<keyword evidence="3" id="KW-1185">Reference proteome</keyword>
<accession>A0A0C3CEI5</accession>
<dbReference type="HOGENOM" id="CLU_774134_0_0_1"/>
<name>A0A0C3CEI5_PILCF</name>
<proteinExistence type="predicted"/>
<evidence type="ECO:0000256" key="1">
    <source>
        <dbReference type="SAM" id="MobiDB-lite"/>
    </source>
</evidence>
<organism evidence="2 3">
    <name type="scientific">Piloderma croceum (strain F 1598)</name>
    <dbReference type="NCBI Taxonomy" id="765440"/>
    <lineage>
        <taxon>Eukaryota</taxon>
        <taxon>Fungi</taxon>
        <taxon>Dikarya</taxon>
        <taxon>Basidiomycota</taxon>
        <taxon>Agaricomycotina</taxon>
        <taxon>Agaricomycetes</taxon>
        <taxon>Agaricomycetidae</taxon>
        <taxon>Atheliales</taxon>
        <taxon>Atheliaceae</taxon>
        <taxon>Piloderma</taxon>
    </lineage>
</organism>
<evidence type="ECO:0000313" key="2">
    <source>
        <dbReference type="EMBL" id="KIM88122.1"/>
    </source>
</evidence>
<reference evidence="3" key="2">
    <citation type="submission" date="2015-01" db="EMBL/GenBank/DDBJ databases">
        <title>Evolutionary Origins and Diversification of the Mycorrhizal Mutualists.</title>
        <authorList>
            <consortium name="DOE Joint Genome Institute"/>
            <consortium name="Mycorrhizal Genomics Consortium"/>
            <person name="Kohler A."/>
            <person name="Kuo A."/>
            <person name="Nagy L.G."/>
            <person name="Floudas D."/>
            <person name="Copeland A."/>
            <person name="Barry K.W."/>
            <person name="Cichocki N."/>
            <person name="Veneault-Fourrey C."/>
            <person name="LaButti K."/>
            <person name="Lindquist E.A."/>
            <person name="Lipzen A."/>
            <person name="Lundell T."/>
            <person name="Morin E."/>
            <person name="Murat C."/>
            <person name="Riley R."/>
            <person name="Ohm R."/>
            <person name="Sun H."/>
            <person name="Tunlid A."/>
            <person name="Henrissat B."/>
            <person name="Grigoriev I.V."/>
            <person name="Hibbett D.S."/>
            <person name="Martin F."/>
        </authorList>
    </citation>
    <scope>NUCLEOTIDE SEQUENCE [LARGE SCALE GENOMIC DNA]</scope>
    <source>
        <strain evidence="3">F 1598</strain>
    </source>
</reference>